<dbReference type="Pfam" id="PF01391">
    <property type="entry name" value="Collagen"/>
    <property type="match status" value="3"/>
</dbReference>
<reference evidence="3 4" key="1">
    <citation type="submission" date="2019-11" db="EMBL/GenBank/DDBJ databases">
        <title>Whole genome shotgun sequencing (WGS) data from Adlercreutzia equolifaciens ResAG-91, Eggerthella lenta MRI-F36, MRI-F37, MRI-F40, ResAG-49, ResAG-88, ResAG-121, ResAG-145, and Gordonibacter sp. ResAG-5, ResAG-26, ResAG-43, ResAG-50, ResAG-59.</title>
        <authorList>
            <person name="Stoll D.A."/>
            <person name="Danylec N."/>
            <person name="Franz C.M.A.P."/>
            <person name="Huch M."/>
        </authorList>
    </citation>
    <scope>NUCLEOTIDE SEQUENCE [LARGE SCALE GENOMIC DNA]</scope>
    <source>
        <strain evidence="3 4">ResAG-59</strain>
    </source>
</reference>
<dbReference type="GO" id="GO:0030198">
    <property type="term" value="P:extracellular matrix organization"/>
    <property type="evidence" value="ECO:0007669"/>
    <property type="project" value="TreeGrafter"/>
</dbReference>
<dbReference type="AlphaFoldDB" id="A0A6N8IKE3"/>
<keyword evidence="3" id="KW-0176">Collagen</keyword>
<keyword evidence="4" id="KW-1185">Reference proteome</keyword>
<feature type="compositionally biased region" description="Low complexity" evidence="1">
    <location>
        <begin position="302"/>
        <end position="320"/>
    </location>
</feature>
<dbReference type="Pfam" id="PF10651">
    <property type="entry name" value="BppU_N"/>
    <property type="match status" value="1"/>
</dbReference>
<dbReference type="PANTHER" id="PTHR24023">
    <property type="entry name" value="COLLAGEN ALPHA"/>
    <property type="match status" value="1"/>
</dbReference>
<dbReference type="Proteomes" id="UP000468327">
    <property type="component" value="Unassembled WGS sequence"/>
</dbReference>
<feature type="domain" description="BppU N-terminal" evidence="2">
    <location>
        <begin position="32"/>
        <end position="123"/>
    </location>
</feature>
<proteinExistence type="predicted"/>
<dbReference type="Gene3D" id="2.60.40.3350">
    <property type="match status" value="1"/>
</dbReference>
<name>A0A6N8IKE3_9ACTN</name>
<protein>
    <submittedName>
        <fullName evidence="3">Collagen-like protein</fullName>
    </submittedName>
</protein>
<evidence type="ECO:0000313" key="4">
    <source>
        <dbReference type="Proteomes" id="UP000468327"/>
    </source>
</evidence>
<comment type="caution">
    <text evidence="3">The sequence shown here is derived from an EMBL/GenBank/DDBJ whole genome shotgun (WGS) entry which is preliminary data.</text>
</comment>
<feature type="compositionally biased region" description="Low complexity" evidence="1">
    <location>
        <begin position="211"/>
        <end position="225"/>
    </location>
</feature>
<evidence type="ECO:0000256" key="1">
    <source>
        <dbReference type="SAM" id="MobiDB-lite"/>
    </source>
</evidence>
<feature type="region of interest" description="Disordered" evidence="1">
    <location>
        <begin position="372"/>
        <end position="444"/>
    </location>
</feature>
<accession>A0A6N8IKE3</accession>
<dbReference type="GO" id="GO:0031012">
    <property type="term" value="C:extracellular matrix"/>
    <property type="evidence" value="ECO:0007669"/>
    <property type="project" value="TreeGrafter"/>
</dbReference>
<sequence>MLDGYGLHTIIWDSADERLGDFLVASPADATGRGLELHVRQGGAAADLTGAEVYFLWRHKMAGTRGCEPMDEIDATLGQYVVYYPAAMQEAEGVVEAQFMVTHDGKSISTRAFTIRVEPVIIGGTESEDGFTLFVETIMRYEGAIEITTAAADAANEAAEAASDAADSATAVANAIQEAAQRGDYDGADGADGFSPTATITQTAEGATITITDRNGTTTANVSKGVKGDKGDTGDVGPQGPKGETGEQGPQGIQGLTGPQGPKGDTGETGATGAQGPKGDTGETGPQGPKGDTGATGPQGPQGIQGETGATGATGPQGPQGEKGDTGDTGPQGPKGDTGDTGPQGLTGPTGADGVSCTHSWDGSVLTVTSASGTSSADLRGPQGIQGIQGATGPQGETGPQGIQGETGATGPQGPKGDTGDDGVNATITGASATVDSSTGTPSVSVTLGGTASARTFAFAFHNLKGETGATGPTGPQGPAGTTPDLSAYATKQYVDDAIAALANLEEEDF</sequence>
<gene>
    <name evidence="3" type="ORF">GO738_12790</name>
</gene>
<dbReference type="RefSeq" id="WP_092198803.1">
    <property type="nucleotide sequence ID" value="NZ_DBEZYS010000133.1"/>
</dbReference>
<dbReference type="InterPro" id="IPR050149">
    <property type="entry name" value="Collagen_superfamily"/>
</dbReference>
<dbReference type="PANTHER" id="PTHR24023:SF1095">
    <property type="entry name" value="EGF-LIKE DOMAIN-CONTAINING PROTEIN"/>
    <property type="match status" value="1"/>
</dbReference>
<feature type="compositionally biased region" description="Polar residues" evidence="1">
    <location>
        <begin position="426"/>
        <end position="444"/>
    </location>
</feature>
<dbReference type="Gene3D" id="1.20.5.320">
    <property type="entry name" value="6-Phosphogluconate Dehydrogenase, domain 3"/>
    <property type="match status" value="2"/>
</dbReference>
<organism evidence="3 4">
    <name type="scientific">Gordonibacter urolithinfaciens</name>
    <dbReference type="NCBI Taxonomy" id="1335613"/>
    <lineage>
        <taxon>Bacteria</taxon>
        <taxon>Bacillati</taxon>
        <taxon>Actinomycetota</taxon>
        <taxon>Coriobacteriia</taxon>
        <taxon>Eggerthellales</taxon>
        <taxon>Eggerthellaceae</taxon>
        <taxon>Gordonibacter</taxon>
    </lineage>
</organism>
<dbReference type="GO" id="GO:0005615">
    <property type="term" value="C:extracellular space"/>
    <property type="evidence" value="ECO:0007669"/>
    <property type="project" value="TreeGrafter"/>
</dbReference>
<dbReference type="InterPro" id="IPR018913">
    <property type="entry name" value="BppU_N"/>
</dbReference>
<feature type="region of interest" description="Disordered" evidence="1">
    <location>
        <begin position="211"/>
        <end position="358"/>
    </location>
</feature>
<dbReference type="EMBL" id="WPOC01000026">
    <property type="protein sequence ID" value="MVN16202.1"/>
    <property type="molecule type" value="Genomic_DNA"/>
</dbReference>
<evidence type="ECO:0000259" key="2">
    <source>
        <dbReference type="Pfam" id="PF10651"/>
    </source>
</evidence>
<dbReference type="GO" id="GO:0030020">
    <property type="term" value="F:extracellular matrix structural constituent conferring tensile strength"/>
    <property type="evidence" value="ECO:0007669"/>
    <property type="project" value="TreeGrafter"/>
</dbReference>
<dbReference type="InterPro" id="IPR008160">
    <property type="entry name" value="Collagen"/>
</dbReference>
<evidence type="ECO:0000313" key="3">
    <source>
        <dbReference type="EMBL" id="MVN16202.1"/>
    </source>
</evidence>